<evidence type="ECO:0000313" key="1">
    <source>
        <dbReference type="EMBL" id="ARQ05710.1"/>
    </source>
</evidence>
<evidence type="ECO:0000313" key="3">
    <source>
        <dbReference type="Proteomes" id="UP000194154"/>
    </source>
</evidence>
<name>A0A0D6DR43_9STAP</name>
<reference evidence="1 3" key="2">
    <citation type="journal article" date="2017" name="Int. J. Syst. Evol. Microbiol.">
        <title>Macrococcus canis sp. nov., a skin bacterium associated with infections in dogs.</title>
        <authorList>
            <person name="Gobeli Brawand S."/>
            <person name="Cotting K."/>
            <person name="Gomez-Sanz E."/>
            <person name="Collaud A."/>
            <person name="Thomann A."/>
            <person name="Brodard I."/>
            <person name="Rodriguez-Campos S."/>
            <person name="Strauss C."/>
            <person name="Perreten V."/>
        </authorList>
    </citation>
    <scope>NUCLEOTIDE SEQUENCE [LARGE SCALE GENOMIC DNA]</scope>
    <source>
        <strain evidence="1 3">KM45013</strain>
    </source>
</reference>
<keyword evidence="3" id="KW-1185">Reference proteome</keyword>
<sequence length="94" mass="10376">MSELLNKAGSIAGKVARGAGKAVVGLGVGIFQEGKNAVNKRLKEIEKFEGELKHKTDSSLQSEYRSAQGAKKVAIRNLLKSRGYKYDEDTKRWH</sequence>
<reference evidence="1" key="3">
    <citation type="submission" date="2017-04" db="EMBL/GenBank/DDBJ databases">
        <authorList>
            <person name="Afonso C.L."/>
            <person name="Miller P.J."/>
            <person name="Scott M.A."/>
            <person name="Spackman E."/>
            <person name="Goraichik I."/>
            <person name="Dimitrov K.M."/>
            <person name="Suarez D.L."/>
            <person name="Swayne D.E."/>
        </authorList>
    </citation>
    <scope>NUCLEOTIDE SEQUENCE</scope>
    <source>
        <strain evidence="1">KM45013</strain>
    </source>
</reference>
<proteinExistence type="predicted"/>
<evidence type="ECO:0000313" key="2">
    <source>
        <dbReference type="EMBL" id="CDO67630.1"/>
    </source>
</evidence>
<dbReference type="GeneID" id="35294197"/>
<dbReference type="EMBL" id="HG970732">
    <property type="protein sequence ID" value="CDO67630.1"/>
    <property type="molecule type" value="Genomic_DNA"/>
</dbReference>
<organism evidence="2">
    <name type="scientific">Macrococcoides canis</name>
    <dbReference type="NCBI Taxonomy" id="1855823"/>
    <lineage>
        <taxon>Bacteria</taxon>
        <taxon>Bacillati</taxon>
        <taxon>Bacillota</taxon>
        <taxon>Bacilli</taxon>
        <taxon>Bacillales</taxon>
        <taxon>Staphylococcaceae</taxon>
        <taxon>Macrococcoides</taxon>
    </lineage>
</organism>
<dbReference type="KEGG" id="mcak:MCCS_00380"/>
<gene>
    <name evidence="1" type="ORF">MCCS_00380</name>
</gene>
<dbReference type="STRING" id="1855823.MCCS_00380"/>
<dbReference type="Proteomes" id="UP000194154">
    <property type="component" value="Chromosome"/>
</dbReference>
<dbReference type="EMBL" id="CP021059">
    <property type="protein sequence ID" value="ARQ05710.1"/>
    <property type="molecule type" value="Genomic_DNA"/>
</dbReference>
<reference evidence="2" key="1">
    <citation type="journal article" date="2015" name="Antimicrob. Agents Chemother.">
        <title>First Staphylococcal Cassette Chromosome mec Containing a mecB-Carrying Gene Complex Independent of Transposon Tn6045 in a Macrococcus caseolyticus Isolate from a Canine Infection.</title>
        <authorList>
            <person name="Gomez-Sanz E."/>
            <person name="Schwendener S."/>
            <person name="Thomann A."/>
            <person name="Gobeli Brawand S."/>
            <person name="Perreten V."/>
        </authorList>
    </citation>
    <scope>NUCLEOTIDE SEQUENCE</scope>
    <source>
        <strain evidence="2">KM45013</strain>
    </source>
</reference>
<accession>A0A1W7A9B4</accession>
<dbReference type="AlphaFoldDB" id="A0A0D6DR43"/>
<accession>A0A0D6DR43</accession>
<protein>
    <submittedName>
        <fullName evidence="2">Uncharacterized protein</fullName>
    </submittedName>
</protein>
<dbReference type="RefSeq" id="WP_086041439.1">
    <property type="nucleotide sequence ID" value="NZ_CBCRZA010000009.1"/>
</dbReference>